<reference evidence="1 2" key="1">
    <citation type="submission" date="2015-11" db="EMBL/GenBank/DDBJ databases">
        <title>Draft genome sequences of new species of the genus Lactobacillus isolated from orchardgrass silage.</title>
        <authorList>
            <person name="Tohno M."/>
            <person name="Tanizawa Y."/>
            <person name="Arita M."/>
        </authorList>
    </citation>
    <scope>NUCLEOTIDE SEQUENCE [LARGE SCALE GENOMIC DNA]</scope>
    <source>
        <strain evidence="1 2">IWT25</strain>
    </source>
</reference>
<organism evidence="1 2">
    <name type="scientific">Secundilactobacillus pentosiphilus</name>
    <dbReference type="NCBI Taxonomy" id="1714682"/>
    <lineage>
        <taxon>Bacteria</taxon>
        <taxon>Bacillati</taxon>
        <taxon>Bacillota</taxon>
        <taxon>Bacilli</taxon>
        <taxon>Lactobacillales</taxon>
        <taxon>Lactobacillaceae</taxon>
        <taxon>Secundilactobacillus</taxon>
    </lineage>
</organism>
<dbReference type="AlphaFoldDB" id="A0A1Z5IZG3"/>
<gene>
    <name evidence="1" type="ORF">IWT25_02310</name>
</gene>
<protein>
    <submittedName>
        <fullName evidence="1">Uncharacterized protein</fullName>
    </submittedName>
</protein>
<evidence type="ECO:0000313" key="2">
    <source>
        <dbReference type="Proteomes" id="UP000198414"/>
    </source>
</evidence>
<name>A0A1Z5IZG3_9LACO</name>
<proteinExistence type="predicted"/>
<comment type="caution">
    <text evidence="1">The sequence shown here is derived from an EMBL/GenBank/DDBJ whole genome shotgun (WGS) entry which is preliminary data.</text>
</comment>
<dbReference type="OrthoDB" id="2190065at2"/>
<dbReference type="RefSeq" id="WP_089121872.1">
    <property type="nucleotide sequence ID" value="NZ_BCMI01000031.1"/>
</dbReference>
<dbReference type="EMBL" id="BCMI01000031">
    <property type="protein sequence ID" value="GAX06962.1"/>
    <property type="molecule type" value="Genomic_DNA"/>
</dbReference>
<evidence type="ECO:0000313" key="1">
    <source>
        <dbReference type="EMBL" id="GAX06962.1"/>
    </source>
</evidence>
<dbReference type="Proteomes" id="UP000198414">
    <property type="component" value="Unassembled WGS sequence"/>
</dbReference>
<accession>A0A1Z5IZG3</accession>
<sequence>MKNMLWLICFEKNDEMEPVSVYAEKSEAENAVTRMSVILPFNYHIEPVVNGIAAETKAQQDCPYCHESKVIVGDSDLQANVMIHLGSLFVVPKIIKPMGNMGSGQGISYCPMCGRKVDAFDC</sequence>